<reference evidence="2 3" key="1">
    <citation type="journal article" date="2013" name="Curr. Biol.">
        <title>The Genome of the Foraminiferan Reticulomyxa filosa.</title>
        <authorList>
            <person name="Glockner G."/>
            <person name="Hulsmann N."/>
            <person name="Schleicher M."/>
            <person name="Noegel A.A."/>
            <person name="Eichinger L."/>
            <person name="Gallinger C."/>
            <person name="Pawlowski J."/>
            <person name="Sierra R."/>
            <person name="Euteneuer U."/>
            <person name="Pillet L."/>
            <person name="Moustafa A."/>
            <person name="Platzer M."/>
            <person name="Groth M."/>
            <person name="Szafranski K."/>
            <person name="Schliwa M."/>
        </authorList>
    </citation>
    <scope>NUCLEOTIDE SEQUENCE [LARGE SCALE GENOMIC DNA]</scope>
</reference>
<evidence type="ECO:0000313" key="3">
    <source>
        <dbReference type="Proteomes" id="UP000023152"/>
    </source>
</evidence>
<dbReference type="EMBL" id="ASPP01002370">
    <property type="protein sequence ID" value="ETO34674.1"/>
    <property type="molecule type" value="Genomic_DNA"/>
</dbReference>
<comment type="caution">
    <text evidence="2">The sequence shown here is derived from an EMBL/GenBank/DDBJ whole genome shotgun (WGS) entry which is preliminary data.</text>
</comment>
<organism evidence="2 3">
    <name type="scientific">Reticulomyxa filosa</name>
    <dbReference type="NCBI Taxonomy" id="46433"/>
    <lineage>
        <taxon>Eukaryota</taxon>
        <taxon>Sar</taxon>
        <taxon>Rhizaria</taxon>
        <taxon>Retaria</taxon>
        <taxon>Foraminifera</taxon>
        <taxon>Monothalamids</taxon>
        <taxon>Reticulomyxidae</taxon>
        <taxon>Reticulomyxa</taxon>
    </lineage>
</organism>
<name>X6P9C9_RETFI</name>
<feature type="transmembrane region" description="Helical" evidence="1">
    <location>
        <begin position="201"/>
        <end position="218"/>
    </location>
</feature>
<evidence type="ECO:0000256" key="1">
    <source>
        <dbReference type="SAM" id="Phobius"/>
    </source>
</evidence>
<feature type="transmembrane region" description="Helical" evidence="1">
    <location>
        <begin position="112"/>
        <end position="131"/>
    </location>
</feature>
<proteinExistence type="predicted"/>
<evidence type="ECO:0000313" key="2">
    <source>
        <dbReference type="EMBL" id="ETO34674.1"/>
    </source>
</evidence>
<keyword evidence="1" id="KW-0812">Transmembrane</keyword>
<keyword evidence="1" id="KW-1133">Transmembrane helix</keyword>
<dbReference type="Proteomes" id="UP000023152">
    <property type="component" value="Unassembled WGS sequence"/>
</dbReference>
<gene>
    <name evidence="2" type="ORF">RFI_02418</name>
</gene>
<accession>X6P9C9</accession>
<protein>
    <submittedName>
        <fullName evidence="2">Uncharacterized protein</fullName>
    </submittedName>
</protein>
<sequence length="286" mass="33964">MNNNSKTKHARFIEDIRRNFEEKHILDIINRAIKNKSVESFLQYNNVLQSLSTFHCKKNCFMSVTGLKTTEATSCLTVILKVHFHLASSKIFSSEKELKISKDNMRLLHRQIAISIFLLRILFVQNMMLTINNANDTKNATVFKKCFYDKVFATWHHYSKYCRKKIDKTANKHVIIQIFCKKDLKHFLLKSCLSFLQGRQLSFFDLHLFFCSFSLFFLNAKQIFRICLCTASNLVFQVENNQSKNSSLAKIKLFLHYYDFIIHKEQNFLKFDILMKFFFCDMKNWC</sequence>
<keyword evidence="3" id="KW-1185">Reference proteome</keyword>
<dbReference type="AlphaFoldDB" id="X6P9C9"/>
<keyword evidence="1" id="KW-0472">Membrane</keyword>